<protein>
    <recommendedName>
        <fullName evidence="2">PLAT domain-containing protein</fullName>
    </recommendedName>
</protein>
<keyword evidence="4" id="KW-1185">Reference proteome</keyword>
<dbReference type="PROSITE" id="PS50095">
    <property type="entry name" value="PLAT"/>
    <property type="match status" value="1"/>
</dbReference>
<comment type="caution">
    <text evidence="3">The sequence shown here is derived from an EMBL/GenBank/DDBJ whole genome shotgun (WGS) entry which is preliminary data.</text>
</comment>
<proteinExistence type="predicted"/>
<evidence type="ECO:0000256" key="1">
    <source>
        <dbReference type="PROSITE-ProRule" id="PRU00152"/>
    </source>
</evidence>
<evidence type="ECO:0000313" key="3">
    <source>
        <dbReference type="EMBL" id="RXI05461.1"/>
    </source>
</evidence>
<dbReference type="EMBL" id="RDQH01000328">
    <property type="protein sequence ID" value="RXI05461.1"/>
    <property type="molecule type" value="Genomic_DNA"/>
</dbReference>
<dbReference type="InterPro" id="IPR036392">
    <property type="entry name" value="PLAT/LH2_dom_sf"/>
</dbReference>
<accession>A0A498KDH4</accession>
<reference evidence="3 4" key="1">
    <citation type="submission" date="2018-10" db="EMBL/GenBank/DDBJ databases">
        <title>A high-quality apple genome assembly.</title>
        <authorList>
            <person name="Hu J."/>
        </authorList>
    </citation>
    <scope>NUCLEOTIDE SEQUENCE [LARGE SCALE GENOMIC DNA]</scope>
    <source>
        <strain evidence="4">cv. HFTH1</strain>
        <tissue evidence="3">Young leaf</tissue>
    </source>
</reference>
<gene>
    <name evidence="3" type="ORF">DVH24_006718</name>
</gene>
<dbReference type="InterPro" id="IPR001024">
    <property type="entry name" value="PLAT/LH2_dom"/>
</dbReference>
<dbReference type="Proteomes" id="UP000290289">
    <property type="component" value="Chromosome 2"/>
</dbReference>
<sequence>MKSQLQKPKSFSVFPKFSINPNYLTRHGSPSLINLLPRHYVPIEHNKERSSIIVRANSYELRPSSASEVALTEIKAVTIRAVVTVQISVGNLISTIGLTRPLDDLADVFGGTMLLELLSAELDPHHEESNGVLTEFTKVGLTLGWVILVIVIFFKASELCKWLRHSHVTASTPSFGTGCVTIRQYGPVPWWWGYHVKLSERKGRRPTTNNTDIVSNLTGLEKEAMKGYVHKLSQKGDEVRYESKFSIPADFGEVGAVRVENENHKKMFIYSIDLSGFTNGSVNFPCNSWAHSKLDSPHKRIFFTTKVLYFILNAGA</sequence>
<dbReference type="SUPFAM" id="SSF49723">
    <property type="entry name" value="Lipase/lipooxygenase domain (PLAT/LH2 domain)"/>
    <property type="match status" value="1"/>
</dbReference>
<dbReference type="AlphaFoldDB" id="A0A498KDH4"/>
<feature type="domain" description="PLAT" evidence="2">
    <location>
        <begin position="192"/>
        <end position="304"/>
    </location>
</feature>
<evidence type="ECO:0000259" key="2">
    <source>
        <dbReference type="PROSITE" id="PS50095"/>
    </source>
</evidence>
<dbReference type="Pfam" id="PF01477">
    <property type="entry name" value="PLAT"/>
    <property type="match status" value="1"/>
</dbReference>
<evidence type="ECO:0000313" key="4">
    <source>
        <dbReference type="Proteomes" id="UP000290289"/>
    </source>
</evidence>
<name>A0A498KDH4_MALDO</name>
<dbReference type="Gene3D" id="2.60.60.20">
    <property type="entry name" value="PLAT/LH2 domain"/>
    <property type="match status" value="1"/>
</dbReference>
<dbReference type="STRING" id="3750.A0A498KDH4"/>
<organism evidence="3 4">
    <name type="scientific">Malus domestica</name>
    <name type="common">Apple</name>
    <name type="synonym">Pyrus malus</name>
    <dbReference type="NCBI Taxonomy" id="3750"/>
    <lineage>
        <taxon>Eukaryota</taxon>
        <taxon>Viridiplantae</taxon>
        <taxon>Streptophyta</taxon>
        <taxon>Embryophyta</taxon>
        <taxon>Tracheophyta</taxon>
        <taxon>Spermatophyta</taxon>
        <taxon>Magnoliopsida</taxon>
        <taxon>eudicotyledons</taxon>
        <taxon>Gunneridae</taxon>
        <taxon>Pentapetalae</taxon>
        <taxon>rosids</taxon>
        <taxon>fabids</taxon>
        <taxon>Rosales</taxon>
        <taxon>Rosaceae</taxon>
        <taxon>Amygdaloideae</taxon>
        <taxon>Maleae</taxon>
        <taxon>Malus</taxon>
    </lineage>
</organism>
<comment type="caution">
    <text evidence="1">Lacks conserved residue(s) required for the propagation of feature annotation.</text>
</comment>
<dbReference type="SMART" id="SM00308">
    <property type="entry name" value="LH2"/>
    <property type="match status" value="1"/>
</dbReference>